<dbReference type="AlphaFoldDB" id="A0A151SQL8"/>
<keyword evidence="3" id="KW-0560">Oxidoreductase</keyword>
<evidence type="ECO:0000313" key="3">
    <source>
        <dbReference type="EMBL" id="KYP57041.1"/>
    </source>
</evidence>
<accession>A0A151SQL8</accession>
<feature type="domain" description="Reverse transcriptase/retrotransposon-derived protein RNase H-like" evidence="2">
    <location>
        <begin position="198"/>
        <end position="282"/>
    </location>
</feature>
<dbReference type="Gene3D" id="3.30.70.270">
    <property type="match status" value="1"/>
</dbReference>
<dbReference type="Pfam" id="PF00078">
    <property type="entry name" value="RVT_1"/>
    <property type="match status" value="1"/>
</dbReference>
<dbReference type="GO" id="GO:0008445">
    <property type="term" value="F:D-aspartate oxidase activity"/>
    <property type="evidence" value="ECO:0007669"/>
    <property type="project" value="UniProtKB-EC"/>
</dbReference>
<proteinExistence type="predicted"/>
<dbReference type="PANTHER" id="PTHR24559:SF457">
    <property type="entry name" value="RNA-DIRECTED DNA POLYMERASE HOMOLOG"/>
    <property type="match status" value="1"/>
</dbReference>
<evidence type="ECO:0000313" key="4">
    <source>
        <dbReference type="Proteomes" id="UP000075243"/>
    </source>
</evidence>
<dbReference type="Gene3D" id="3.10.10.10">
    <property type="entry name" value="HIV Type 1 Reverse Transcriptase, subunit A, domain 1"/>
    <property type="match status" value="2"/>
</dbReference>
<dbReference type="PANTHER" id="PTHR24559">
    <property type="entry name" value="TRANSPOSON TY3-I GAG-POL POLYPROTEIN"/>
    <property type="match status" value="1"/>
</dbReference>
<feature type="domain" description="Reverse transcriptase" evidence="1">
    <location>
        <begin position="84"/>
        <end position="170"/>
    </location>
</feature>
<evidence type="ECO:0000259" key="2">
    <source>
        <dbReference type="Pfam" id="PF17919"/>
    </source>
</evidence>
<organism evidence="3 4">
    <name type="scientific">Cajanus cajan</name>
    <name type="common">Pigeon pea</name>
    <name type="synonym">Cajanus indicus</name>
    <dbReference type="NCBI Taxonomy" id="3821"/>
    <lineage>
        <taxon>Eukaryota</taxon>
        <taxon>Viridiplantae</taxon>
        <taxon>Streptophyta</taxon>
        <taxon>Embryophyta</taxon>
        <taxon>Tracheophyta</taxon>
        <taxon>Spermatophyta</taxon>
        <taxon>Magnoliopsida</taxon>
        <taxon>eudicotyledons</taxon>
        <taxon>Gunneridae</taxon>
        <taxon>Pentapetalae</taxon>
        <taxon>rosids</taxon>
        <taxon>fabids</taxon>
        <taxon>Fabales</taxon>
        <taxon>Fabaceae</taxon>
        <taxon>Papilionoideae</taxon>
        <taxon>50 kb inversion clade</taxon>
        <taxon>NPAAA clade</taxon>
        <taxon>indigoferoid/millettioid clade</taxon>
        <taxon>Phaseoleae</taxon>
        <taxon>Cajanus</taxon>
    </lineage>
</organism>
<dbReference type="Pfam" id="PF17919">
    <property type="entry name" value="RT_RNaseH_2"/>
    <property type="match status" value="1"/>
</dbReference>
<dbReference type="CDD" id="cd01647">
    <property type="entry name" value="RT_LTR"/>
    <property type="match status" value="1"/>
</dbReference>
<gene>
    <name evidence="3" type="ORF">KK1_003295</name>
</gene>
<name>A0A151SQL8_CAJCA</name>
<dbReference type="InterPro" id="IPR053134">
    <property type="entry name" value="RNA-dir_DNA_polymerase"/>
</dbReference>
<dbReference type="InterPro" id="IPR043128">
    <property type="entry name" value="Rev_trsase/Diguanyl_cyclase"/>
</dbReference>
<dbReference type="EMBL" id="CM003613">
    <property type="protein sequence ID" value="KYP57041.1"/>
    <property type="molecule type" value="Genomic_DNA"/>
</dbReference>
<dbReference type="InterPro" id="IPR041577">
    <property type="entry name" value="RT_RNaseH_2"/>
</dbReference>
<dbReference type="InterPro" id="IPR043502">
    <property type="entry name" value="DNA/RNA_pol_sf"/>
</dbReference>
<dbReference type="Gramene" id="C.cajan_03221.t">
    <property type="protein sequence ID" value="C.cajan_03221.t"/>
    <property type="gene ID" value="C.cajan_03221"/>
</dbReference>
<sequence length="283" mass="33226">MPGLDHEIIKHKLPIKSRINPVKQKPRRVKPEWSLKIKEEIQKQLDAEFFIVSQYPEWLSNIVPVLKKKWESMSLCGLFITPWGTFYYQVMPFGLKNVGETYQRAMVILFHDMIHKEIKVYIDDMIAKSKSKTDHLVHLRKLFNRLRKYQLKLNLAKCTFRVRSGKLLGFLVSEKGIEVYLDKAKAIIEMPTPKMKKEECQIGFDRIKQCLTNPLILMPPIKEKPLILYLTVLEGTMGCMLGHECETNNQERVINYLSNKFTDYKTRYSPLERTCCALVWTAQ</sequence>
<reference evidence="3 4" key="1">
    <citation type="journal article" date="2012" name="Nat. Biotechnol.">
        <title>Draft genome sequence of pigeonpea (Cajanus cajan), an orphan legume crop of resource-poor farmers.</title>
        <authorList>
            <person name="Varshney R.K."/>
            <person name="Chen W."/>
            <person name="Li Y."/>
            <person name="Bharti A.K."/>
            <person name="Saxena R.K."/>
            <person name="Schlueter J.A."/>
            <person name="Donoghue M.T."/>
            <person name="Azam S."/>
            <person name="Fan G."/>
            <person name="Whaley A.M."/>
            <person name="Farmer A.D."/>
            <person name="Sheridan J."/>
            <person name="Iwata A."/>
            <person name="Tuteja R."/>
            <person name="Penmetsa R.V."/>
            <person name="Wu W."/>
            <person name="Upadhyaya H.D."/>
            <person name="Yang S.P."/>
            <person name="Shah T."/>
            <person name="Saxena K.B."/>
            <person name="Michael T."/>
            <person name="McCombie W.R."/>
            <person name="Yang B."/>
            <person name="Zhang G."/>
            <person name="Yang H."/>
            <person name="Wang J."/>
            <person name="Spillane C."/>
            <person name="Cook D.R."/>
            <person name="May G.D."/>
            <person name="Xu X."/>
            <person name="Jackson S.A."/>
        </authorList>
    </citation>
    <scope>NUCLEOTIDE SEQUENCE [LARGE SCALE GENOMIC DNA]</scope>
    <source>
        <strain evidence="4">cv. Asha</strain>
    </source>
</reference>
<dbReference type="EC" id="1.4.3.1" evidence="3"/>
<protein>
    <submittedName>
        <fullName evidence="3">Retrovirus-related Pol polyprotein from transposon 297 family</fullName>
        <ecNumber evidence="3">1.4.3.1</ecNumber>
    </submittedName>
</protein>
<keyword evidence="4" id="KW-1185">Reference proteome</keyword>
<dbReference type="SUPFAM" id="SSF56672">
    <property type="entry name" value="DNA/RNA polymerases"/>
    <property type="match status" value="1"/>
</dbReference>
<dbReference type="InterPro" id="IPR000477">
    <property type="entry name" value="RT_dom"/>
</dbReference>
<evidence type="ECO:0000259" key="1">
    <source>
        <dbReference type="Pfam" id="PF00078"/>
    </source>
</evidence>
<dbReference type="Proteomes" id="UP000075243">
    <property type="component" value="Chromosome 11"/>
</dbReference>